<dbReference type="PROSITE" id="PS50297">
    <property type="entry name" value="ANK_REP_REGION"/>
    <property type="match status" value="3"/>
</dbReference>
<evidence type="ECO:0000256" key="1">
    <source>
        <dbReference type="ARBA" id="ARBA00022737"/>
    </source>
</evidence>
<dbReference type="InterPro" id="IPR000845">
    <property type="entry name" value="Nucleoside_phosphorylase_d"/>
</dbReference>
<dbReference type="InterPro" id="IPR036770">
    <property type="entry name" value="Ankyrin_rpt-contain_sf"/>
</dbReference>
<dbReference type="Gene3D" id="3.40.50.300">
    <property type="entry name" value="P-loop containing nucleotide triphosphate hydrolases"/>
    <property type="match status" value="1"/>
</dbReference>
<dbReference type="Pfam" id="PF12796">
    <property type="entry name" value="Ank_2"/>
    <property type="match status" value="2"/>
</dbReference>
<keyword evidence="1" id="KW-0677">Repeat</keyword>
<dbReference type="Gene3D" id="3.40.50.1580">
    <property type="entry name" value="Nucleoside phosphorylase domain"/>
    <property type="match status" value="1"/>
</dbReference>
<dbReference type="InterPro" id="IPR056884">
    <property type="entry name" value="NPHP3-like_N"/>
</dbReference>
<reference evidence="6 7" key="1">
    <citation type="submission" date="2017-06" db="EMBL/GenBank/DDBJ databases">
        <title>Comparative genomic analysis of Ambrosia Fusariam Clade fungi.</title>
        <authorList>
            <person name="Stajich J.E."/>
            <person name="Carrillo J."/>
            <person name="Kijimoto T."/>
            <person name="Eskalen A."/>
            <person name="O'Donnell K."/>
            <person name="Kasson M."/>
        </authorList>
    </citation>
    <scope>NUCLEOTIDE SEQUENCE [LARGE SCALE GENOMIC DNA]</scope>
    <source>
        <strain evidence="6 7">NRRL62584</strain>
    </source>
</reference>
<evidence type="ECO:0000259" key="3">
    <source>
        <dbReference type="Pfam" id="PF01048"/>
    </source>
</evidence>
<dbReference type="InterPro" id="IPR054471">
    <property type="entry name" value="GPIID_WHD"/>
</dbReference>
<dbReference type="PANTHER" id="PTHR46082:SF11">
    <property type="entry name" value="AAA+ ATPASE DOMAIN-CONTAINING PROTEIN-RELATED"/>
    <property type="match status" value="1"/>
</dbReference>
<dbReference type="InterPro" id="IPR036852">
    <property type="entry name" value="Peptidase_S8/S53_dom_sf"/>
</dbReference>
<evidence type="ECO:0000259" key="4">
    <source>
        <dbReference type="Pfam" id="PF22939"/>
    </source>
</evidence>
<dbReference type="Pfam" id="PF01048">
    <property type="entry name" value="PNP_UDP_1"/>
    <property type="match status" value="1"/>
</dbReference>
<dbReference type="GO" id="GO:0006508">
    <property type="term" value="P:proteolysis"/>
    <property type="evidence" value="ECO:0007669"/>
    <property type="project" value="InterPro"/>
</dbReference>
<dbReference type="SUPFAM" id="SSF53167">
    <property type="entry name" value="Purine and uridine phosphorylases"/>
    <property type="match status" value="1"/>
</dbReference>
<dbReference type="STRING" id="1325734.A0A428PM87"/>
<dbReference type="SUPFAM" id="SSF52540">
    <property type="entry name" value="P-loop containing nucleoside triphosphate hydrolases"/>
    <property type="match status" value="1"/>
</dbReference>
<dbReference type="Pfam" id="PF24883">
    <property type="entry name" value="NPHP3_N"/>
    <property type="match status" value="1"/>
</dbReference>
<protein>
    <submittedName>
        <fullName evidence="6">Uncharacterized protein</fullName>
    </submittedName>
</protein>
<evidence type="ECO:0000313" key="7">
    <source>
        <dbReference type="Proteomes" id="UP000288168"/>
    </source>
</evidence>
<dbReference type="InterPro" id="IPR053137">
    <property type="entry name" value="NLR-like"/>
</dbReference>
<dbReference type="PRINTS" id="PR01415">
    <property type="entry name" value="ANKYRIN"/>
</dbReference>
<dbReference type="InterPro" id="IPR027417">
    <property type="entry name" value="P-loop_NTPase"/>
</dbReference>
<keyword evidence="2" id="KW-0040">ANK repeat</keyword>
<accession>A0A428PM87</accession>
<dbReference type="SUPFAM" id="SSF48403">
    <property type="entry name" value="Ankyrin repeat"/>
    <property type="match status" value="1"/>
</dbReference>
<keyword evidence="7" id="KW-1185">Reference proteome</keyword>
<feature type="repeat" description="ANK" evidence="2">
    <location>
        <begin position="840"/>
        <end position="864"/>
    </location>
</feature>
<evidence type="ECO:0000313" key="6">
    <source>
        <dbReference type="EMBL" id="RSL54066.1"/>
    </source>
</evidence>
<dbReference type="GO" id="GO:0009116">
    <property type="term" value="P:nucleoside metabolic process"/>
    <property type="evidence" value="ECO:0007669"/>
    <property type="project" value="InterPro"/>
</dbReference>
<dbReference type="Proteomes" id="UP000288168">
    <property type="component" value="Unassembled WGS sequence"/>
</dbReference>
<dbReference type="Gene3D" id="3.40.50.200">
    <property type="entry name" value="Peptidase S8/S53 domain"/>
    <property type="match status" value="1"/>
</dbReference>
<feature type="repeat" description="ANK" evidence="2">
    <location>
        <begin position="874"/>
        <end position="907"/>
    </location>
</feature>
<feature type="repeat" description="ANK" evidence="2">
    <location>
        <begin position="908"/>
        <end position="940"/>
    </location>
</feature>
<dbReference type="OrthoDB" id="1577640at2759"/>
<dbReference type="EMBL" id="NKCI01000115">
    <property type="protein sequence ID" value="RSL54066.1"/>
    <property type="molecule type" value="Genomic_DNA"/>
</dbReference>
<comment type="caution">
    <text evidence="6">The sequence shown here is derived from an EMBL/GenBank/DDBJ whole genome shotgun (WGS) entry which is preliminary data.</text>
</comment>
<dbReference type="PROSITE" id="PS50088">
    <property type="entry name" value="ANK_REPEAT"/>
    <property type="match status" value="3"/>
</dbReference>
<name>A0A428PM87_9HYPO</name>
<feature type="domain" description="Nucleoside phosphorylase" evidence="3">
    <location>
        <begin position="10"/>
        <end position="297"/>
    </location>
</feature>
<proteinExistence type="predicted"/>
<dbReference type="Pfam" id="PF22939">
    <property type="entry name" value="WHD_GPIID"/>
    <property type="match status" value="1"/>
</dbReference>
<feature type="domain" description="GPI inositol-deacylase winged helix" evidence="4">
    <location>
        <begin position="648"/>
        <end position="726"/>
    </location>
</feature>
<dbReference type="InterPro" id="IPR002110">
    <property type="entry name" value="Ankyrin_rpt"/>
</dbReference>
<sequence length="1057" mass="117940">MSEPAADEYTIGWICALQEEFEAACRMLDNEFDSLDAADPKDDNTYVFGRIHQHNIVIGCLPSGIYGTTSAAYVARDMVRSFPSLRFALMVGIGGGAPTPERDIRLGDVVVSEPKGEIGGVVQYDLGKRMSDGVMKRTGQLNAPPRVLLSAFPEVRRRHNDPRKSHFMVENMARMDDMPNYSRPAADKLYHTSSRHQGHKACEGCDPKGVVERSTRPSERAIAIHYGTIASGNTVMKDAAERDRYANDPALNVLCFEMEAAGLMNDFPCLVIRGICDYSDDHKNDEWHNYAALTAAAYARDLLGVVRPQKVASQPAWTGKIATVLSEINQGVKKVVHHQGMKDDEDLLRWLSPIDHAKTQMDKARGPSPGTKAGQWLLDSPEFHDWLNTGKKTLFCPGIPGAGKTVLVSTLVNYLLGRQEHGDGNQARRIGVAFIYLDFKQPFELVHFVGSILRQLAANDPSALDSIHQLHNRCHNGLREPSLSEIREILHSIVPGFSRLFIIVDALDEGEQQLCHGLLSEIFDLQRDHGVNVFATSRHIPNIEKRFSGDRLLEIRASDEDVRNYVDSYMAKLPGFVSRSPELQEEARSGIVKAVDGMFLLARFHLDSLIGTRSVRAFREAIECLPTGKQACDYAYDLALERIEGQVQNKRALAIEVLSWVVCAKYHLTTLQLQHALAVIPGSPHFDASNIPEIEDIVSVCAGLVVVDRERDIVRLVHHTAQEYFDRSQKQRLPDAQSYITNVCLTYLSLDSFQEEAWLKNKLLRDRVRGMPFYSYAAMNWGYHAHESALLPPAVLEFLKCPRKIGGSGIIGLHLASYFGIVEAVRLLADQSCINWKDRYGRTPLSWAICNGQVEVVAYLLGTGLVDSEPRDSRSRTPLHLAAEKGHPDSMILLLMGGDVNVNTCDDEGDTPLHLAVEEGHEAVVKILLDYGADLNIYNKAEVRPLTRAAIIWATQIDVDVISMSWTFHERTETGEQKTGLMDAIQKAYNKGIILSSSLNDKEVTLVRNWLLVKLTEVIRVGSATKWGDKTDFSKRESANYLFPGQDLVFRLSRLQL</sequence>
<dbReference type="SMART" id="SM00248">
    <property type="entry name" value="ANK"/>
    <property type="match status" value="4"/>
</dbReference>
<dbReference type="SUPFAM" id="SSF52743">
    <property type="entry name" value="Subtilisin-like"/>
    <property type="match status" value="1"/>
</dbReference>
<evidence type="ECO:0000259" key="5">
    <source>
        <dbReference type="Pfam" id="PF24883"/>
    </source>
</evidence>
<evidence type="ECO:0000256" key="2">
    <source>
        <dbReference type="PROSITE-ProRule" id="PRU00023"/>
    </source>
</evidence>
<gene>
    <name evidence="6" type="ORF">CEP54_010073</name>
</gene>
<dbReference type="PANTHER" id="PTHR46082">
    <property type="entry name" value="ATP/GTP-BINDING PROTEIN-RELATED"/>
    <property type="match status" value="1"/>
</dbReference>
<dbReference type="Gene3D" id="1.25.40.20">
    <property type="entry name" value="Ankyrin repeat-containing domain"/>
    <property type="match status" value="2"/>
</dbReference>
<dbReference type="GO" id="GO:0004252">
    <property type="term" value="F:serine-type endopeptidase activity"/>
    <property type="evidence" value="ECO:0007669"/>
    <property type="project" value="InterPro"/>
</dbReference>
<dbReference type="AlphaFoldDB" id="A0A428PM87"/>
<organism evidence="6 7">
    <name type="scientific">Fusarium duplospermum</name>
    <dbReference type="NCBI Taxonomy" id="1325734"/>
    <lineage>
        <taxon>Eukaryota</taxon>
        <taxon>Fungi</taxon>
        <taxon>Dikarya</taxon>
        <taxon>Ascomycota</taxon>
        <taxon>Pezizomycotina</taxon>
        <taxon>Sordariomycetes</taxon>
        <taxon>Hypocreomycetidae</taxon>
        <taxon>Hypocreales</taxon>
        <taxon>Nectriaceae</taxon>
        <taxon>Fusarium</taxon>
        <taxon>Fusarium solani species complex</taxon>
    </lineage>
</organism>
<dbReference type="InterPro" id="IPR035994">
    <property type="entry name" value="Nucleoside_phosphorylase_sf"/>
</dbReference>
<feature type="domain" description="Nephrocystin 3-like N-terminal" evidence="5">
    <location>
        <begin position="374"/>
        <end position="538"/>
    </location>
</feature>